<proteinExistence type="predicted"/>
<dbReference type="EMBL" id="CAJVPP010003377">
    <property type="protein sequence ID" value="CAG8627953.1"/>
    <property type="molecule type" value="Genomic_DNA"/>
</dbReference>
<evidence type="ECO:0000313" key="3">
    <source>
        <dbReference type="Proteomes" id="UP000789375"/>
    </source>
</evidence>
<reference evidence="2" key="1">
    <citation type="submission" date="2021-06" db="EMBL/GenBank/DDBJ databases">
        <authorList>
            <person name="Kallberg Y."/>
            <person name="Tangrot J."/>
            <person name="Rosling A."/>
        </authorList>
    </citation>
    <scope>NUCLEOTIDE SEQUENCE</scope>
    <source>
        <strain evidence="2">87-6 pot B 2015</strain>
    </source>
</reference>
<name>A0A9N9D9V1_FUNMO</name>
<evidence type="ECO:0000256" key="1">
    <source>
        <dbReference type="SAM" id="Coils"/>
    </source>
</evidence>
<comment type="caution">
    <text evidence="2">The sequence shown here is derived from an EMBL/GenBank/DDBJ whole genome shotgun (WGS) entry which is preliminary data.</text>
</comment>
<dbReference type="Proteomes" id="UP000789375">
    <property type="component" value="Unassembled WGS sequence"/>
</dbReference>
<sequence>MFVRKKTYHKLKRNCQKNSEIFQTEINNLRKEIENSQKQIIHLHENLHKNFQTGIKLNSNLADAIEELVTIKSKDLSNLETKLVAIKMNQGNVDHGNIEIIEDSNHNE</sequence>
<accession>A0A9N9D9V1</accession>
<keyword evidence="3" id="KW-1185">Reference proteome</keyword>
<protein>
    <submittedName>
        <fullName evidence="2">14801_t:CDS:1</fullName>
    </submittedName>
</protein>
<feature type="coiled-coil region" evidence="1">
    <location>
        <begin position="12"/>
        <end position="46"/>
    </location>
</feature>
<evidence type="ECO:0000313" key="2">
    <source>
        <dbReference type="EMBL" id="CAG8627953.1"/>
    </source>
</evidence>
<organism evidence="2 3">
    <name type="scientific">Funneliformis mosseae</name>
    <name type="common">Endomycorrhizal fungus</name>
    <name type="synonym">Glomus mosseae</name>
    <dbReference type="NCBI Taxonomy" id="27381"/>
    <lineage>
        <taxon>Eukaryota</taxon>
        <taxon>Fungi</taxon>
        <taxon>Fungi incertae sedis</taxon>
        <taxon>Mucoromycota</taxon>
        <taxon>Glomeromycotina</taxon>
        <taxon>Glomeromycetes</taxon>
        <taxon>Glomerales</taxon>
        <taxon>Glomeraceae</taxon>
        <taxon>Funneliformis</taxon>
    </lineage>
</organism>
<keyword evidence="1" id="KW-0175">Coiled coil</keyword>
<gene>
    <name evidence="2" type="ORF">FMOSSE_LOCUS10335</name>
</gene>
<dbReference type="AlphaFoldDB" id="A0A9N9D9V1"/>